<dbReference type="EMBL" id="DVKI01000174">
    <property type="protein sequence ID" value="HIT17813.1"/>
    <property type="molecule type" value="Genomic_DNA"/>
</dbReference>
<sequence>RARDYDEVYIPFNSSLREMYEGFFPPRDTPFEVILPNGQKMSMKLCQENCKALMSNPNKALGKWLLRDVLKVPYGKIISYDDLLEIGIDSVSFKKVEDKKYFLDFKNVGEFEKFINKEYLNDVDN</sequence>
<protein>
    <submittedName>
        <fullName evidence="2">NgoFVII family restriction endonuclease</fullName>
    </submittedName>
</protein>
<reference evidence="2" key="2">
    <citation type="journal article" date="2021" name="PeerJ">
        <title>Extensive microbial diversity within the chicken gut microbiome revealed by metagenomics and culture.</title>
        <authorList>
            <person name="Gilroy R."/>
            <person name="Ravi A."/>
            <person name="Getino M."/>
            <person name="Pursley I."/>
            <person name="Horton D.L."/>
            <person name="Alikhan N.F."/>
            <person name="Baker D."/>
            <person name="Gharbi K."/>
            <person name="Hall N."/>
            <person name="Watson M."/>
            <person name="Adriaenssens E.M."/>
            <person name="Foster-Nyarko E."/>
            <person name="Jarju S."/>
            <person name="Secka A."/>
            <person name="Antonio M."/>
            <person name="Oren A."/>
            <person name="Chaudhuri R.R."/>
            <person name="La Ragione R."/>
            <person name="Hildebrand F."/>
            <person name="Pallen M.J."/>
        </authorList>
    </citation>
    <scope>NUCLEOTIDE SEQUENCE</scope>
    <source>
        <strain evidence="2">14508</strain>
    </source>
</reference>
<evidence type="ECO:0000259" key="1">
    <source>
        <dbReference type="Pfam" id="PF20731"/>
    </source>
</evidence>
<keyword evidence="2" id="KW-0255">Endonuclease</keyword>
<name>A0A9D1KAN9_9FIRM</name>
<dbReference type="InterPro" id="IPR048923">
    <property type="entry name" value="RE_NgoFVII_C"/>
</dbReference>
<reference evidence="2" key="1">
    <citation type="submission" date="2020-10" db="EMBL/GenBank/DDBJ databases">
        <authorList>
            <person name="Gilroy R."/>
        </authorList>
    </citation>
    <scope>NUCLEOTIDE SEQUENCE</scope>
    <source>
        <strain evidence="2">14508</strain>
    </source>
</reference>
<organism evidence="2 3">
    <name type="scientific">Candidatus Caccosoma faecigallinarum</name>
    <dbReference type="NCBI Taxonomy" id="2840720"/>
    <lineage>
        <taxon>Bacteria</taxon>
        <taxon>Bacillati</taxon>
        <taxon>Bacillota</taxon>
        <taxon>Bacillota incertae sedis</taxon>
        <taxon>Candidatus Caccosoma</taxon>
    </lineage>
</organism>
<feature type="domain" description="Restriction endonuclease type II NgoFVII C-terminal B3-like DNA-binding" evidence="1">
    <location>
        <begin position="7"/>
        <end position="96"/>
    </location>
</feature>
<keyword evidence="2" id="KW-0540">Nuclease</keyword>
<feature type="non-terminal residue" evidence="2">
    <location>
        <position position="1"/>
    </location>
</feature>
<gene>
    <name evidence="2" type="ORF">IAD04_05525</name>
</gene>
<dbReference type="Proteomes" id="UP000886893">
    <property type="component" value="Unassembled WGS sequence"/>
</dbReference>
<evidence type="ECO:0000313" key="2">
    <source>
        <dbReference type="EMBL" id="HIT17813.1"/>
    </source>
</evidence>
<dbReference type="AlphaFoldDB" id="A0A9D1KAN9"/>
<keyword evidence="2" id="KW-0378">Hydrolase</keyword>
<evidence type="ECO:0000313" key="3">
    <source>
        <dbReference type="Proteomes" id="UP000886893"/>
    </source>
</evidence>
<accession>A0A9D1KAN9</accession>
<dbReference type="Pfam" id="PF20731">
    <property type="entry name" value="RE_NgoFVII_C"/>
    <property type="match status" value="1"/>
</dbReference>
<dbReference type="GO" id="GO:0004519">
    <property type="term" value="F:endonuclease activity"/>
    <property type="evidence" value="ECO:0007669"/>
    <property type="project" value="UniProtKB-KW"/>
</dbReference>
<comment type="caution">
    <text evidence="2">The sequence shown here is derived from an EMBL/GenBank/DDBJ whole genome shotgun (WGS) entry which is preliminary data.</text>
</comment>
<proteinExistence type="predicted"/>